<gene>
    <name evidence="5" type="ORF">E6K79_05235</name>
</gene>
<dbReference type="InterPro" id="IPR036291">
    <property type="entry name" value="NAD(P)-bd_dom_sf"/>
</dbReference>
<dbReference type="Gene3D" id="3.40.50.720">
    <property type="entry name" value="NAD(P)-binding Rossmann-like Domain"/>
    <property type="match status" value="1"/>
</dbReference>
<dbReference type="InterPro" id="IPR057326">
    <property type="entry name" value="KR_dom"/>
</dbReference>
<dbReference type="EMBL" id="VBOZ01000014">
    <property type="protein sequence ID" value="TMQ65171.1"/>
    <property type="molecule type" value="Genomic_DNA"/>
</dbReference>
<comment type="similarity">
    <text evidence="1 3">Belongs to the short-chain dehydrogenases/reductases (SDR) family.</text>
</comment>
<dbReference type="GO" id="GO:0016491">
    <property type="term" value="F:oxidoreductase activity"/>
    <property type="evidence" value="ECO:0007669"/>
    <property type="project" value="UniProtKB-KW"/>
</dbReference>
<dbReference type="AlphaFoldDB" id="A0A538TNH3"/>
<dbReference type="PROSITE" id="PS00061">
    <property type="entry name" value="ADH_SHORT"/>
    <property type="match status" value="1"/>
</dbReference>
<comment type="caution">
    <text evidence="5">The sequence shown here is derived from an EMBL/GenBank/DDBJ whole genome shotgun (WGS) entry which is preliminary data.</text>
</comment>
<dbReference type="SMART" id="SM00822">
    <property type="entry name" value="PKS_KR"/>
    <property type="match status" value="1"/>
</dbReference>
<dbReference type="PANTHER" id="PTHR44196:SF1">
    <property type="entry name" value="DEHYDROGENASE_REDUCTASE SDR FAMILY MEMBER 7B"/>
    <property type="match status" value="1"/>
</dbReference>
<reference evidence="5 6" key="1">
    <citation type="journal article" date="2019" name="Nat. Microbiol.">
        <title>Mediterranean grassland soil C-N compound turnover is dependent on rainfall and depth, and is mediated by genomically divergent microorganisms.</title>
        <authorList>
            <person name="Diamond S."/>
            <person name="Andeer P.F."/>
            <person name="Li Z."/>
            <person name="Crits-Christoph A."/>
            <person name="Burstein D."/>
            <person name="Anantharaman K."/>
            <person name="Lane K.R."/>
            <person name="Thomas B.C."/>
            <person name="Pan C."/>
            <person name="Northen T.R."/>
            <person name="Banfield J.F."/>
        </authorList>
    </citation>
    <scope>NUCLEOTIDE SEQUENCE [LARGE SCALE GENOMIC DNA]</scope>
    <source>
        <strain evidence="5">WS_9</strain>
    </source>
</reference>
<dbReference type="GO" id="GO:0016020">
    <property type="term" value="C:membrane"/>
    <property type="evidence" value="ECO:0007669"/>
    <property type="project" value="TreeGrafter"/>
</dbReference>
<protein>
    <submittedName>
        <fullName evidence="5">SDR family NAD(P)-dependent oxidoreductase</fullName>
    </submittedName>
</protein>
<evidence type="ECO:0000313" key="5">
    <source>
        <dbReference type="EMBL" id="TMQ65171.1"/>
    </source>
</evidence>
<accession>A0A538TNH3</accession>
<name>A0A538TNH3_UNCEI</name>
<organism evidence="5 6">
    <name type="scientific">Eiseniibacteriota bacterium</name>
    <dbReference type="NCBI Taxonomy" id="2212470"/>
    <lineage>
        <taxon>Bacteria</taxon>
        <taxon>Candidatus Eiseniibacteriota</taxon>
    </lineage>
</organism>
<feature type="domain" description="Ketoreductase" evidence="4">
    <location>
        <begin position="6"/>
        <end position="206"/>
    </location>
</feature>
<dbReference type="PRINTS" id="PR00081">
    <property type="entry name" value="GDHRDH"/>
</dbReference>
<evidence type="ECO:0000256" key="2">
    <source>
        <dbReference type="ARBA" id="ARBA00023002"/>
    </source>
</evidence>
<dbReference type="PRINTS" id="PR00080">
    <property type="entry name" value="SDRFAMILY"/>
</dbReference>
<evidence type="ECO:0000256" key="1">
    <source>
        <dbReference type="ARBA" id="ARBA00006484"/>
    </source>
</evidence>
<keyword evidence="2" id="KW-0560">Oxidoreductase</keyword>
<dbReference type="SUPFAM" id="SSF51735">
    <property type="entry name" value="NAD(P)-binding Rossmann-fold domains"/>
    <property type="match status" value="1"/>
</dbReference>
<dbReference type="InterPro" id="IPR002347">
    <property type="entry name" value="SDR_fam"/>
</dbReference>
<dbReference type="PANTHER" id="PTHR44196">
    <property type="entry name" value="DEHYDROGENASE/REDUCTASE SDR FAMILY MEMBER 7B"/>
    <property type="match status" value="1"/>
</dbReference>
<sequence length="264" mass="28194">MNLKGRAVLLTGASGGIGRAAALRLARRGARVALFARHPDPLRALAKEIEGAGGEALVIPGDVCSTVDALRAVVETTSRFGHIDALVNNAGVGYLRSVDEATDDEIEEQLAVNLRGAIRMTRAALTALKARRGSAIVNVASFAGRVAAPYYSYYNASKFGLVGLTEGWRRELRPLGIRVSLLIPAAVETPFLDRAGRDRALGIGPAGTILDTDQVALGIERALRHHSAEIYIPARNQWLAVLNVAAPALSDRIVSALFRYPRRS</sequence>
<proteinExistence type="inferred from homology"/>
<dbReference type="Proteomes" id="UP000317691">
    <property type="component" value="Unassembled WGS sequence"/>
</dbReference>
<evidence type="ECO:0000313" key="6">
    <source>
        <dbReference type="Proteomes" id="UP000317691"/>
    </source>
</evidence>
<dbReference type="Pfam" id="PF00106">
    <property type="entry name" value="adh_short"/>
    <property type="match status" value="1"/>
</dbReference>
<evidence type="ECO:0000259" key="4">
    <source>
        <dbReference type="SMART" id="SM00822"/>
    </source>
</evidence>
<evidence type="ECO:0000256" key="3">
    <source>
        <dbReference type="RuleBase" id="RU000363"/>
    </source>
</evidence>
<dbReference type="CDD" id="cd05233">
    <property type="entry name" value="SDR_c"/>
    <property type="match status" value="1"/>
</dbReference>
<dbReference type="InterPro" id="IPR020904">
    <property type="entry name" value="Sc_DH/Rdtase_CS"/>
</dbReference>